<evidence type="ECO:0000313" key="5">
    <source>
        <dbReference type="Proteomes" id="UP000293360"/>
    </source>
</evidence>
<reference evidence="4 5" key="1">
    <citation type="submission" date="2018-06" db="EMBL/GenBank/DDBJ databases">
        <title>Complete Genomes of Monosporascus.</title>
        <authorList>
            <person name="Robinson A.J."/>
            <person name="Natvig D.O."/>
        </authorList>
    </citation>
    <scope>NUCLEOTIDE SEQUENCE [LARGE SCALE GENOMIC DNA]</scope>
    <source>
        <strain evidence="4 5">CBS 110550</strain>
    </source>
</reference>
<feature type="compositionally biased region" description="Polar residues" evidence="1">
    <location>
        <begin position="185"/>
        <end position="198"/>
    </location>
</feature>
<evidence type="ECO:0000256" key="2">
    <source>
        <dbReference type="SAM" id="SignalP"/>
    </source>
</evidence>
<accession>A0A4Q4TE76</accession>
<evidence type="ECO:0000256" key="1">
    <source>
        <dbReference type="SAM" id="MobiDB-lite"/>
    </source>
</evidence>
<proteinExistence type="predicted"/>
<gene>
    <name evidence="4" type="ORF">DL764_004755</name>
</gene>
<feature type="domain" description="DUF7735" evidence="3">
    <location>
        <begin position="75"/>
        <end position="123"/>
    </location>
</feature>
<dbReference type="Proteomes" id="UP000293360">
    <property type="component" value="Unassembled WGS sequence"/>
</dbReference>
<comment type="caution">
    <text evidence="4">The sequence shown here is derived from an EMBL/GenBank/DDBJ whole genome shotgun (WGS) entry which is preliminary data.</text>
</comment>
<keyword evidence="2" id="KW-0732">Signal</keyword>
<feature type="region of interest" description="Disordered" evidence="1">
    <location>
        <begin position="178"/>
        <end position="198"/>
    </location>
</feature>
<keyword evidence="5" id="KW-1185">Reference proteome</keyword>
<name>A0A4Q4TE76_9PEZI</name>
<dbReference type="InterPro" id="IPR056637">
    <property type="entry name" value="DUF7735"/>
</dbReference>
<feature type="signal peptide" evidence="2">
    <location>
        <begin position="1"/>
        <end position="16"/>
    </location>
</feature>
<evidence type="ECO:0000313" key="4">
    <source>
        <dbReference type="EMBL" id="RYP03984.1"/>
    </source>
</evidence>
<dbReference type="OrthoDB" id="4747107at2759"/>
<protein>
    <recommendedName>
        <fullName evidence="3">DUF7735 domain-containing protein</fullName>
    </recommendedName>
</protein>
<dbReference type="Pfam" id="PF24870">
    <property type="entry name" value="DUF7735"/>
    <property type="match status" value="1"/>
</dbReference>
<sequence>MYYRALLLLAAGTAAAYRPDQLNGVRNLQQPGVQARQTGSIDECTSSAFAIISSAPTANSDLVDYLETFAVTADLADPTVFCEITSALPTSLSSAYFSYDEAVSSWYSGQSSNIVEFVSNCAGEDMATSVTEIVSIFESYTADDCTGTLPPEASDLSIMVEGGGLSPLIFPTADATVTDAPAPTGTSDETGSEQTTSIEQAAAARPTGVIAGAIAAAGFIGAVAMI</sequence>
<organism evidence="4 5">
    <name type="scientific">Monosporascus ibericus</name>
    <dbReference type="NCBI Taxonomy" id="155417"/>
    <lineage>
        <taxon>Eukaryota</taxon>
        <taxon>Fungi</taxon>
        <taxon>Dikarya</taxon>
        <taxon>Ascomycota</taxon>
        <taxon>Pezizomycotina</taxon>
        <taxon>Sordariomycetes</taxon>
        <taxon>Xylariomycetidae</taxon>
        <taxon>Xylariales</taxon>
        <taxon>Xylariales incertae sedis</taxon>
        <taxon>Monosporascus</taxon>
    </lineage>
</organism>
<evidence type="ECO:0000259" key="3">
    <source>
        <dbReference type="Pfam" id="PF24870"/>
    </source>
</evidence>
<dbReference type="AlphaFoldDB" id="A0A4Q4TE76"/>
<feature type="chain" id="PRO_5020485258" description="DUF7735 domain-containing protein" evidence="2">
    <location>
        <begin position="17"/>
        <end position="226"/>
    </location>
</feature>
<dbReference type="STRING" id="155417.A0A4Q4TE76"/>
<dbReference type="EMBL" id="QJNU01000233">
    <property type="protein sequence ID" value="RYP03984.1"/>
    <property type="molecule type" value="Genomic_DNA"/>
</dbReference>